<name>A0AAW9R927_9GAMM</name>
<organism evidence="3 4">
    <name type="scientific">Elongatibacter sediminis</name>
    <dbReference type="NCBI Taxonomy" id="3119006"/>
    <lineage>
        <taxon>Bacteria</taxon>
        <taxon>Pseudomonadati</taxon>
        <taxon>Pseudomonadota</taxon>
        <taxon>Gammaproteobacteria</taxon>
        <taxon>Chromatiales</taxon>
        <taxon>Wenzhouxiangellaceae</taxon>
        <taxon>Elongatibacter</taxon>
    </lineage>
</organism>
<comment type="function">
    <text evidence="1">Catalyzes oxygen-dependent 5-hydroxyuridine (ho5U) modification at position 34 in tRNAs.</text>
</comment>
<protein>
    <recommendedName>
        <fullName evidence="1">tRNA uridine(34) hydroxylase</fullName>
        <ecNumber evidence="1">1.14.-.-</ecNumber>
    </recommendedName>
    <alternativeName>
        <fullName evidence="1">tRNA hydroxylation protein O</fullName>
    </alternativeName>
</protein>
<dbReference type="RefSeq" id="WP_354695308.1">
    <property type="nucleotide sequence ID" value="NZ_JAZHOG010000006.1"/>
</dbReference>
<dbReference type="Gene3D" id="3.30.70.100">
    <property type="match status" value="1"/>
</dbReference>
<dbReference type="InterPro" id="IPR001763">
    <property type="entry name" value="Rhodanese-like_dom"/>
</dbReference>
<evidence type="ECO:0000313" key="4">
    <source>
        <dbReference type="Proteomes" id="UP001359886"/>
    </source>
</evidence>
<feature type="domain" description="Rhodanese" evidence="2">
    <location>
        <begin position="131"/>
        <end position="225"/>
    </location>
</feature>
<evidence type="ECO:0000259" key="2">
    <source>
        <dbReference type="PROSITE" id="PS50206"/>
    </source>
</evidence>
<dbReference type="SMART" id="SM00450">
    <property type="entry name" value="RHOD"/>
    <property type="match status" value="1"/>
</dbReference>
<sequence length="317" mass="35806">MNTRPSAGDSPHLVAAFYRFTALPDFRELREPLQRRCEELGLLGTILLAAEGINGTVSGPDESVRGLFEALGADPRLAELPYKESRAAEQPFHRMKVRIKKEIVSLGVPGIDPAHEVGQYISPEDWNALISRDDVRAIDTRNDYEYHLGSFEGAEDPHTRSFREFPAWAEENLDPDKDRHVAMFCTGGIRCEKATAFLLQLGFENVYHLDGGILNYLEKVDPDDSLWQGDCFVFDNRVTVDHDLSAGDTEVCPACRMPVTAEDRASPLFEEHVSCPRCHHRLTEEKRQGLLERARQIELAEARGERHIGQQQPTRKD</sequence>
<comment type="caution">
    <text evidence="3">The sequence shown here is derived from an EMBL/GenBank/DDBJ whole genome shotgun (WGS) entry which is preliminary data.</text>
</comment>
<dbReference type="NCBIfam" id="NF001136">
    <property type="entry name" value="PRK00142.1-4"/>
    <property type="match status" value="1"/>
</dbReference>
<gene>
    <name evidence="1" type="primary">trhO</name>
    <name evidence="3" type="ORF">V3330_10145</name>
</gene>
<dbReference type="EMBL" id="JAZHOG010000006">
    <property type="protein sequence ID" value="MEJ8567985.1"/>
    <property type="molecule type" value="Genomic_DNA"/>
</dbReference>
<dbReference type="InterPro" id="IPR020936">
    <property type="entry name" value="TrhO"/>
</dbReference>
<evidence type="ECO:0000256" key="1">
    <source>
        <dbReference type="HAMAP-Rule" id="MF_00469"/>
    </source>
</evidence>
<dbReference type="PANTHER" id="PTHR43268:SF3">
    <property type="entry name" value="RHODANESE-LIKE DOMAIN-CONTAINING PROTEIN 7-RELATED"/>
    <property type="match status" value="1"/>
</dbReference>
<dbReference type="InterPro" id="IPR036873">
    <property type="entry name" value="Rhodanese-like_dom_sf"/>
</dbReference>
<dbReference type="PROSITE" id="PS50206">
    <property type="entry name" value="RHODANESE_3"/>
    <property type="match status" value="1"/>
</dbReference>
<keyword evidence="1" id="KW-0819">tRNA processing</keyword>
<dbReference type="AlphaFoldDB" id="A0AAW9R927"/>
<comment type="similarity">
    <text evidence="1">Belongs to the TrhO family.</text>
</comment>
<proteinExistence type="inferred from homology"/>
<comment type="catalytic activity">
    <reaction evidence="1">
        <text>uridine(34) in tRNA + AH2 + O2 = 5-hydroxyuridine(34) in tRNA + A + H2O</text>
        <dbReference type="Rhea" id="RHEA:64224"/>
        <dbReference type="Rhea" id="RHEA-COMP:11727"/>
        <dbReference type="Rhea" id="RHEA-COMP:13381"/>
        <dbReference type="ChEBI" id="CHEBI:13193"/>
        <dbReference type="ChEBI" id="CHEBI:15377"/>
        <dbReference type="ChEBI" id="CHEBI:15379"/>
        <dbReference type="ChEBI" id="CHEBI:17499"/>
        <dbReference type="ChEBI" id="CHEBI:65315"/>
        <dbReference type="ChEBI" id="CHEBI:136877"/>
    </reaction>
</comment>
<dbReference type="Pfam" id="PF00581">
    <property type="entry name" value="Rhodanese"/>
    <property type="match status" value="1"/>
</dbReference>
<dbReference type="Proteomes" id="UP001359886">
    <property type="component" value="Unassembled WGS sequence"/>
</dbReference>
<dbReference type="GO" id="GO:0016705">
    <property type="term" value="F:oxidoreductase activity, acting on paired donors, with incorporation or reduction of molecular oxygen"/>
    <property type="evidence" value="ECO:0007669"/>
    <property type="project" value="UniProtKB-UniRule"/>
</dbReference>
<dbReference type="SUPFAM" id="SSF52821">
    <property type="entry name" value="Rhodanese/Cell cycle control phosphatase"/>
    <property type="match status" value="1"/>
</dbReference>
<evidence type="ECO:0000313" key="3">
    <source>
        <dbReference type="EMBL" id="MEJ8567985.1"/>
    </source>
</evidence>
<dbReference type="EC" id="1.14.-.-" evidence="1"/>
<dbReference type="Pfam" id="PF17773">
    <property type="entry name" value="UPF0176_N"/>
    <property type="match status" value="1"/>
</dbReference>
<reference evidence="3 4" key="1">
    <citation type="submission" date="2024-02" db="EMBL/GenBank/DDBJ databases">
        <title>A novel Wenzhouxiangellaceae bacterium, isolated from coastal sediments.</title>
        <authorList>
            <person name="Du Z.-J."/>
            <person name="Ye Y.-Q."/>
            <person name="Zhang X.-Y."/>
        </authorList>
    </citation>
    <scope>NUCLEOTIDE SEQUENCE [LARGE SCALE GENOMIC DNA]</scope>
    <source>
        <strain evidence="3 4">CH-27</strain>
    </source>
</reference>
<keyword evidence="4" id="KW-1185">Reference proteome</keyword>
<dbReference type="InterPro" id="IPR040503">
    <property type="entry name" value="TRHO_N"/>
</dbReference>
<dbReference type="Gene3D" id="3.40.250.10">
    <property type="entry name" value="Rhodanese-like domain"/>
    <property type="match status" value="1"/>
</dbReference>
<dbReference type="PANTHER" id="PTHR43268">
    <property type="entry name" value="THIOSULFATE SULFURTRANSFERASE/RHODANESE-LIKE DOMAIN-CONTAINING PROTEIN 2"/>
    <property type="match status" value="1"/>
</dbReference>
<keyword evidence="1" id="KW-0560">Oxidoreductase</keyword>
<accession>A0AAW9R927</accession>
<dbReference type="CDD" id="cd01518">
    <property type="entry name" value="RHOD_YceA"/>
    <property type="match status" value="1"/>
</dbReference>
<dbReference type="HAMAP" id="MF_00469">
    <property type="entry name" value="TrhO"/>
    <property type="match status" value="1"/>
</dbReference>
<dbReference type="GO" id="GO:0006400">
    <property type="term" value="P:tRNA modification"/>
    <property type="evidence" value="ECO:0007669"/>
    <property type="project" value="UniProtKB-UniRule"/>
</dbReference>